<keyword evidence="2" id="KW-0808">Transferase</keyword>
<dbReference type="OrthoDB" id="1120671at2"/>
<proteinExistence type="predicted"/>
<dbReference type="SUPFAM" id="SSF55729">
    <property type="entry name" value="Acyl-CoA N-acyltransferases (Nat)"/>
    <property type="match status" value="1"/>
</dbReference>
<reference evidence="2 3" key="1">
    <citation type="submission" date="2016-08" db="EMBL/GenBank/DDBJ databases">
        <authorList>
            <person name="Seilhamer J.J."/>
        </authorList>
    </citation>
    <scope>NUCLEOTIDE SEQUENCE [LARGE SCALE GENOMIC DNA]</scope>
    <source>
        <strain evidence="2 3">DX4</strain>
    </source>
</reference>
<name>A0A1D7QJF9_9SPHI</name>
<dbReference type="GO" id="GO:0016740">
    <property type="term" value="F:transferase activity"/>
    <property type="evidence" value="ECO:0007669"/>
    <property type="project" value="UniProtKB-KW"/>
</dbReference>
<feature type="domain" description="N-acetyltransferase" evidence="1">
    <location>
        <begin position="11"/>
        <end position="96"/>
    </location>
</feature>
<dbReference type="InterPro" id="IPR031165">
    <property type="entry name" value="GNAT_YJDJ"/>
</dbReference>
<dbReference type="InterPro" id="IPR016181">
    <property type="entry name" value="Acyl_CoA_acyltransferase"/>
</dbReference>
<evidence type="ECO:0000259" key="1">
    <source>
        <dbReference type="PROSITE" id="PS51729"/>
    </source>
</evidence>
<organism evidence="2 3">
    <name type="scientific">Pedobacter steynii</name>
    <dbReference type="NCBI Taxonomy" id="430522"/>
    <lineage>
        <taxon>Bacteria</taxon>
        <taxon>Pseudomonadati</taxon>
        <taxon>Bacteroidota</taxon>
        <taxon>Sphingobacteriia</taxon>
        <taxon>Sphingobacteriales</taxon>
        <taxon>Sphingobacteriaceae</taxon>
        <taxon>Pedobacter</taxon>
    </lineage>
</organism>
<evidence type="ECO:0000313" key="2">
    <source>
        <dbReference type="EMBL" id="AOM78802.1"/>
    </source>
</evidence>
<dbReference type="AlphaFoldDB" id="A0A1D7QJF9"/>
<protein>
    <submittedName>
        <fullName evidence="2">GNAT family N-acetyltransferase</fullName>
    </submittedName>
</protein>
<dbReference type="Gene3D" id="3.40.630.30">
    <property type="match status" value="1"/>
</dbReference>
<dbReference type="PROSITE" id="PS51729">
    <property type="entry name" value="GNAT_YJDJ"/>
    <property type="match status" value="1"/>
</dbReference>
<dbReference type="KEGG" id="psty:BFS30_17455"/>
<dbReference type="PANTHER" id="PTHR31435">
    <property type="entry name" value="PROTEIN NATD1"/>
    <property type="match status" value="1"/>
</dbReference>
<keyword evidence="3" id="KW-1185">Reference proteome</keyword>
<dbReference type="Proteomes" id="UP000094313">
    <property type="component" value="Chromosome"/>
</dbReference>
<dbReference type="InterPro" id="IPR045057">
    <property type="entry name" value="Gcn5-rel_NAT"/>
</dbReference>
<evidence type="ECO:0000313" key="3">
    <source>
        <dbReference type="Proteomes" id="UP000094313"/>
    </source>
</evidence>
<sequence>MNEEYVDLPLVKNTEDKRFELKIGDYITFIDYKEHDKKIWLIHTEAPAELQGKGAATAVIEKTLAYIEENGYTLIPICPLVAAYLKRHPDWNRILDPSVKPH</sequence>
<dbReference type="EMBL" id="CP017141">
    <property type="protein sequence ID" value="AOM78802.1"/>
    <property type="molecule type" value="Genomic_DNA"/>
</dbReference>
<accession>A0A1D7QJF9</accession>
<dbReference type="Pfam" id="PF14542">
    <property type="entry name" value="Acetyltransf_CG"/>
    <property type="match status" value="1"/>
</dbReference>
<dbReference type="PANTHER" id="PTHR31435:SF10">
    <property type="entry name" value="BSR4717 PROTEIN"/>
    <property type="match status" value="1"/>
</dbReference>
<gene>
    <name evidence="2" type="ORF">BFS30_17455</name>
</gene>
<dbReference type="RefSeq" id="WP_069380466.1">
    <property type="nucleotide sequence ID" value="NZ_CP017141.1"/>
</dbReference>